<name>A0A7M2WZX3_9BACT</name>
<organism evidence="3 4">
    <name type="scientific">Humisphaera borealis</name>
    <dbReference type="NCBI Taxonomy" id="2807512"/>
    <lineage>
        <taxon>Bacteria</taxon>
        <taxon>Pseudomonadati</taxon>
        <taxon>Planctomycetota</taxon>
        <taxon>Phycisphaerae</taxon>
        <taxon>Tepidisphaerales</taxon>
        <taxon>Tepidisphaeraceae</taxon>
        <taxon>Humisphaera</taxon>
    </lineage>
</organism>
<sequence>MYLVKKLSMSVLALAFMASVSLAGEITGTVTGKDGKPAASVAVKLMKGGAGKKPAAAPAAGEKKPGAAALKETSTDDKGAFKFDGVEDGEYRVQAGSKEAGTGGAAVKVAGGKADPVSITLKEAKPKAK</sequence>
<dbReference type="SUPFAM" id="SSF49452">
    <property type="entry name" value="Starch-binding domain-like"/>
    <property type="match status" value="1"/>
</dbReference>
<keyword evidence="3" id="KW-0378">Hydrolase</keyword>
<gene>
    <name evidence="3" type="ORF">IPV69_01255</name>
</gene>
<dbReference type="EMBL" id="CP063458">
    <property type="protein sequence ID" value="QOV90030.1"/>
    <property type="molecule type" value="Genomic_DNA"/>
</dbReference>
<dbReference type="GO" id="GO:0004180">
    <property type="term" value="F:carboxypeptidase activity"/>
    <property type="evidence" value="ECO:0007669"/>
    <property type="project" value="UniProtKB-KW"/>
</dbReference>
<accession>A0A7M2WZX3</accession>
<dbReference type="RefSeq" id="WP_206293099.1">
    <property type="nucleotide sequence ID" value="NZ_CP063458.1"/>
</dbReference>
<reference evidence="3 4" key="1">
    <citation type="submission" date="2020-10" db="EMBL/GenBank/DDBJ databases">
        <title>Wide distribution of Phycisphaera-like planctomycetes from WD2101 soil group in peatlands and genome analysis of the first cultivated representative.</title>
        <authorList>
            <person name="Dedysh S.N."/>
            <person name="Beletsky A.V."/>
            <person name="Ivanova A."/>
            <person name="Kulichevskaya I.S."/>
            <person name="Suzina N.E."/>
            <person name="Philippov D.A."/>
            <person name="Rakitin A.L."/>
            <person name="Mardanov A.V."/>
            <person name="Ravin N.V."/>
        </authorList>
    </citation>
    <scope>NUCLEOTIDE SEQUENCE [LARGE SCALE GENOMIC DNA]</scope>
    <source>
        <strain evidence="3 4">M1803</strain>
    </source>
</reference>
<protein>
    <submittedName>
        <fullName evidence="3">Carboxypeptidase regulatory-like domain-containing protein</fullName>
    </submittedName>
</protein>
<feature type="region of interest" description="Disordered" evidence="1">
    <location>
        <begin position="52"/>
        <end position="73"/>
    </location>
</feature>
<dbReference type="Gene3D" id="2.60.40.1120">
    <property type="entry name" value="Carboxypeptidase-like, regulatory domain"/>
    <property type="match status" value="1"/>
</dbReference>
<feature type="chain" id="PRO_5034206615" evidence="2">
    <location>
        <begin position="24"/>
        <end position="129"/>
    </location>
</feature>
<evidence type="ECO:0000256" key="1">
    <source>
        <dbReference type="SAM" id="MobiDB-lite"/>
    </source>
</evidence>
<keyword evidence="4" id="KW-1185">Reference proteome</keyword>
<evidence type="ECO:0000313" key="3">
    <source>
        <dbReference type="EMBL" id="QOV90030.1"/>
    </source>
</evidence>
<dbReference type="Proteomes" id="UP000593765">
    <property type="component" value="Chromosome"/>
</dbReference>
<keyword evidence="3" id="KW-0645">Protease</keyword>
<evidence type="ECO:0000313" key="4">
    <source>
        <dbReference type="Proteomes" id="UP000593765"/>
    </source>
</evidence>
<keyword evidence="2" id="KW-0732">Signal</keyword>
<evidence type="ECO:0000256" key="2">
    <source>
        <dbReference type="SAM" id="SignalP"/>
    </source>
</evidence>
<dbReference type="AlphaFoldDB" id="A0A7M2WZX3"/>
<dbReference type="InterPro" id="IPR013784">
    <property type="entry name" value="Carb-bd-like_fold"/>
</dbReference>
<dbReference type="KEGG" id="hbs:IPV69_01255"/>
<dbReference type="Pfam" id="PF13620">
    <property type="entry name" value="CarboxypepD_reg"/>
    <property type="match status" value="1"/>
</dbReference>
<feature type="signal peptide" evidence="2">
    <location>
        <begin position="1"/>
        <end position="23"/>
    </location>
</feature>
<dbReference type="GO" id="GO:0030246">
    <property type="term" value="F:carbohydrate binding"/>
    <property type="evidence" value="ECO:0007669"/>
    <property type="project" value="InterPro"/>
</dbReference>
<proteinExistence type="predicted"/>
<keyword evidence="3" id="KW-0121">Carboxypeptidase</keyword>